<evidence type="ECO:0000313" key="2">
    <source>
        <dbReference type="EMBL" id="WGI36790.1"/>
    </source>
</evidence>
<name>A0ABY8LU70_9BACT</name>
<dbReference type="Proteomes" id="UP001179842">
    <property type="component" value="Chromosome"/>
</dbReference>
<evidence type="ECO:0000256" key="1">
    <source>
        <dbReference type="SAM" id="SignalP"/>
    </source>
</evidence>
<keyword evidence="1" id="KW-0732">Signal</keyword>
<sequence length="553" mass="63625">MKKIKNKKLILSSLIISSFTLPVAISCSNNYSVNSSEKIKEDDFLKSQEVKSFIESKYVENILIQKVFKITSQSLTFEIDNNQGEFYKKAKEAFDFYQKQEIRKNPSFTVKLFSDLTSKNQLTGEEINVLKSDIGPKQEFGEQSFKILYKNPYSGIKATVDKMLLVSNFLINLDTKEIKDSKRFKDSIADSNTNYNKKTIYQNINPESKDFFLKVLLLEKQPGQIWKYETSDANYLTVVKLLKIKDATSFNSLINKQELNSDLTAQIKDFELLGVNDSLNVKDLYAYKGILYNQGSNVKGDFNYNVDALKKQAKIESGFVDEKTRLIYSSDDLSSSENWKDKKILALTLKDSFDKNKNKFQLSKDDLEIKEANSHSNVTYTIERILPSETNQEKMVDVLVKMSLANGNNKSNYYYWVNVDWTNAQSVKYTPTIAENGQDLNEQFLSEIPVLNEDSTKVSATYFNKIVPLYDEEVVKNENDKTTKKVYFSLNNTPWNSDEQKQKLAYSLYLADSTSLYNDVKSFYEDLGFKISYKDEVLNQKTDNANNSKDGKK</sequence>
<protein>
    <recommendedName>
        <fullName evidence="4">Lipoprotein</fullName>
    </recommendedName>
</protein>
<keyword evidence="3" id="KW-1185">Reference proteome</keyword>
<dbReference type="RefSeq" id="WP_280102092.1">
    <property type="nucleotide sequence ID" value="NZ_CP122979.1"/>
</dbReference>
<accession>A0ABY8LU70</accession>
<dbReference type="NCBIfam" id="NF045835">
    <property type="entry name" value="P60_lipo"/>
    <property type="match status" value="1"/>
</dbReference>
<dbReference type="PROSITE" id="PS51257">
    <property type="entry name" value="PROKAR_LIPOPROTEIN"/>
    <property type="match status" value="1"/>
</dbReference>
<feature type="chain" id="PRO_5047470487" description="Lipoprotein" evidence="1">
    <location>
        <begin position="25"/>
        <end position="553"/>
    </location>
</feature>
<feature type="signal peptide" evidence="1">
    <location>
        <begin position="1"/>
        <end position="24"/>
    </location>
</feature>
<proteinExistence type="predicted"/>
<dbReference type="EMBL" id="CP122979">
    <property type="protein sequence ID" value="WGI36790.1"/>
    <property type="molecule type" value="Genomic_DNA"/>
</dbReference>
<evidence type="ECO:0000313" key="3">
    <source>
        <dbReference type="Proteomes" id="UP001179842"/>
    </source>
</evidence>
<evidence type="ECO:0008006" key="4">
    <source>
        <dbReference type="Google" id="ProtNLM"/>
    </source>
</evidence>
<dbReference type="InterPro" id="IPR054783">
    <property type="entry name" value="P60-like"/>
</dbReference>
<organism evidence="2 3">
    <name type="scientific">Mesomycoplasma lagogenitalium</name>
    <dbReference type="NCBI Taxonomy" id="171286"/>
    <lineage>
        <taxon>Bacteria</taxon>
        <taxon>Bacillati</taxon>
        <taxon>Mycoplasmatota</taxon>
        <taxon>Mycoplasmoidales</taxon>
        <taxon>Metamycoplasmataceae</taxon>
        <taxon>Mesomycoplasma</taxon>
    </lineage>
</organism>
<reference evidence="2" key="1">
    <citation type="submission" date="2023-04" db="EMBL/GenBank/DDBJ databases">
        <title>Completed genome of Mycoplasma lagogenitalium type strain 12MS.</title>
        <authorList>
            <person name="Spergser J."/>
        </authorList>
    </citation>
    <scope>NUCLEOTIDE SEQUENCE</scope>
    <source>
        <strain evidence="2">12MS</strain>
    </source>
</reference>
<gene>
    <name evidence="2" type="ORF">QEG99_00670</name>
</gene>